<dbReference type="Proteomes" id="UP000293925">
    <property type="component" value="Unassembled WGS sequence"/>
</dbReference>
<comment type="caution">
    <text evidence="1">The sequence shown here is derived from an EMBL/GenBank/DDBJ whole genome shotgun (WGS) entry which is preliminary data.</text>
</comment>
<reference evidence="1 2" key="1">
    <citation type="submission" date="2019-02" db="EMBL/GenBank/DDBJ databases">
        <title>Pedobacter sp. RP-3-21 sp. nov., isolated from Arctic soil.</title>
        <authorList>
            <person name="Dahal R.H."/>
        </authorList>
    </citation>
    <scope>NUCLEOTIDE SEQUENCE [LARGE SCALE GENOMIC DNA]</scope>
    <source>
        <strain evidence="1 2">RP-3-21</strain>
    </source>
</reference>
<evidence type="ECO:0008006" key="3">
    <source>
        <dbReference type="Google" id="ProtNLM"/>
    </source>
</evidence>
<dbReference type="OrthoDB" id="799347at2"/>
<accession>A0A4R0Q1L4</accession>
<gene>
    <name evidence="1" type="ORF">EZ456_01595</name>
</gene>
<organism evidence="1 2">
    <name type="scientific">Pedobacter psychrodurus</name>
    <dbReference type="NCBI Taxonomy" id="2530456"/>
    <lineage>
        <taxon>Bacteria</taxon>
        <taxon>Pseudomonadati</taxon>
        <taxon>Bacteroidota</taxon>
        <taxon>Sphingobacteriia</taxon>
        <taxon>Sphingobacteriales</taxon>
        <taxon>Sphingobacteriaceae</taxon>
        <taxon>Pedobacter</taxon>
    </lineage>
</organism>
<dbReference type="RefSeq" id="WP_131526697.1">
    <property type="nucleotide sequence ID" value="NZ_SJSO01000001.1"/>
</dbReference>
<dbReference type="AlphaFoldDB" id="A0A4R0Q1L4"/>
<evidence type="ECO:0000313" key="1">
    <source>
        <dbReference type="EMBL" id="TCD29739.1"/>
    </source>
</evidence>
<name>A0A4R0Q1L4_9SPHI</name>
<protein>
    <recommendedName>
        <fullName evidence="3">Addiction module component</fullName>
    </recommendedName>
</protein>
<evidence type="ECO:0000313" key="2">
    <source>
        <dbReference type="Proteomes" id="UP000293925"/>
    </source>
</evidence>
<keyword evidence="2" id="KW-1185">Reference proteome</keyword>
<dbReference type="EMBL" id="SJSO01000001">
    <property type="protein sequence ID" value="TCD29739.1"/>
    <property type="molecule type" value="Genomic_DNA"/>
</dbReference>
<sequence>MTSTAIRQRLITYLSDAEDNKIKAIYTLLEREIEDKQSFSLSEEHLEILDREKELHLKGETKSYTKQDSLDIIKGLKKL</sequence>
<proteinExistence type="predicted"/>